<accession>A0A813KGI8</accession>
<feature type="compositionally biased region" description="Polar residues" evidence="1">
    <location>
        <begin position="1"/>
        <end position="26"/>
    </location>
</feature>
<evidence type="ECO:0000313" key="3">
    <source>
        <dbReference type="Proteomes" id="UP000626109"/>
    </source>
</evidence>
<feature type="compositionally biased region" description="Acidic residues" evidence="1">
    <location>
        <begin position="88"/>
        <end position="102"/>
    </location>
</feature>
<feature type="compositionally biased region" description="Low complexity" evidence="1">
    <location>
        <begin position="145"/>
        <end position="158"/>
    </location>
</feature>
<protein>
    <submittedName>
        <fullName evidence="2">Uncharacterized protein</fullName>
    </submittedName>
</protein>
<dbReference type="EMBL" id="CAJNNW010030095">
    <property type="protein sequence ID" value="CAE8702435.1"/>
    <property type="molecule type" value="Genomic_DNA"/>
</dbReference>
<reference evidence="2" key="1">
    <citation type="submission" date="2021-02" db="EMBL/GenBank/DDBJ databases">
        <authorList>
            <person name="Dougan E. K."/>
            <person name="Rhodes N."/>
            <person name="Thang M."/>
            <person name="Chan C."/>
        </authorList>
    </citation>
    <scope>NUCLEOTIDE SEQUENCE</scope>
</reference>
<evidence type="ECO:0000313" key="2">
    <source>
        <dbReference type="EMBL" id="CAE8702435.1"/>
    </source>
</evidence>
<dbReference type="AlphaFoldDB" id="A0A813KGI8"/>
<feature type="compositionally biased region" description="Low complexity" evidence="1">
    <location>
        <begin position="124"/>
        <end position="133"/>
    </location>
</feature>
<sequence>MSSLGFSPDQASSQAWKNFAQSQSPPSVSPIRRALMGDSASSGEEGEAPSKRLKPDPLARALLAEDEDAEDAEAEEEEAAPEAVAPMDDGEEDDDEEEEEDQQMQHTAGSPNAFSAPGVQVLRSSVGGAAESSAESDAEDVPPVAEATGLAASAPSADASRDVRRKSSGDGMLHVLQTPAATAATQDEEEDEEEAEEEEVVQDEEEAEVSEGLQESPDVDEQADDLPEPNGAALAEDPAAARSEAAQMAAAVGVAHQIVAAESWGGSLPPEVSSGTWTMAADAW</sequence>
<feature type="compositionally biased region" description="Basic and acidic residues" evidence="1">
    <location>
        <begin position="48"/>
        <end position="57"/>
    </location>
</feature>
<feature type="compositionally biased region" description="Polar residues" evidence="1">
    <location>
        <begin position="104"/>
        <end position="113"/>
    </location>
</feature>
<feature type="compositionally biased region" description="Low complexity" evidence="1">
    <location>
        <begin position="232"/>
        <end position="241"/>
    </location>
</feature>
<feature type="region of interest" description="Disordered" evidence="1">
    <location>
        <begin position="265"/>
        <end position="284"/>
    </location>
</feature>
<organism evidence="2 3">
    <name type="scientific">Polarella glacialis</name>
    <name type="common">Dinoflagellate</name>
    <dbReference type="NCBI Taxonomy" id="89957"/>
    <lineage>
        <taxon>Eukaryota</taxon>
        <taxon>Sar</taxon>
        <taxon>Alveolata</taxon>
        <taxon>Dinophyceae</taxon>
        <taxon>Suessiales</taxon>
        <taxon>Suessiaceae</taxon>
        <taxon>Polarella</taxon>
    </lineage>
</organism>
<evidence type="ECO:0000256" key="1">
    <source>
        <dbReference type="SAM" id="MobiDB-lite"/>
    </source>
</evidence>
<comment type="caution">
    <text evidence="2">The sequence shown here is derived from an EMBL/GenBank/DDBJ whole genome shotgun (WGS) entry which is preliminary data.</text>
</comment>
<proteinExistence type="predicted"/>
<feature type="compositionally biased region" description="Basic and acidic residues" evidence="1">
    <location>
        <begin position="159"/>
        <end position="168"/>
    </location>
</feature>
<name>A0A813KGI8_POLGL</name>
<feature type="region of interest" description="Disordered" evidence="1">
    <location>
        <begin position="1"/>
        <end position="241"/>
    </location>
</feature>
<dbReference type="Proteomes" id="UP000626109">
    <property type="component" value="Unassembled WGS sequence"/>
</dbReference>
<gene>
    <name evidence="2" type="ORF">PGLA2088_LOCUS32425</name>
</gene>
<feature type="compositionally biased region" description="Acidic residues" evidence="1">
    <location>
        <begin position="64"/>
        <end position="80"/>
    </location>
</feature>
<feature type="non-terminal residue" evidence="2">
    <location>
        <position position="284"/>
    </location>
</feature>
<feature type="compositionally biased region" description="Acidic residues" evidence="1">
    <location>
        <begin position="186"/>
        <end position="209"/>
    </location>
</feature>
<feature type="compositionally biased region" description="Acidic residues" evidence="1">
    <location>
        <begin position="217"/>
        <end position="227"/>
    </location>
</feature>